<reference evidence="2" key="1">
    <citation type="submission" date="2021-01" db="EMBL/GenBank/DDBJ databases">
        <title>Whole genome shotgun sequence of Actinoplanes tereljensis NBRC 105297.</title>
        <authorList>
            <person name="Komaki H."/>
            <person name="Tamura T."/>
        </authorList>
    </citation>
    <scope>NUCLEOTIDE SEQUENCE</scope>
    <source>
        <strain evidence="2">NBRC 105297</strain>
    </source>
</reference>
<evidence type="ECO:0000313" key="2">
    <source>
        <dbReference type="EMBL" id="GIF17459.1"/>
    </source>
</evidence>
<feature type="domain" description="RmlD-like substrate binding" evidence="1">
    <location>
        <begin position="11"/>
        <end position="238"/>
    </location>
</feature>
<dbReference type="Proteomes" id="UP000623608">
    <property type="component" value="Unassembled WGS sequence"/>
</dbReference>
<dbReference type="EMBL" id="BOMY01000001">
    <property type="protein sequence ID" value="GIF17459.1"/>
    <property type="molecule type" value="Genomic_DNA"/>
</dbReference>
<dbReference type="PANTHER" id="PTHR43242:SF1">
    <property type="entry name" value="NAD(P)-BINDING ROSSMANN-FOLD SUPERFAMILY PROTEIN"/>
    <property type="match status" value="1"/>
</dbReference>
<dbReference type="InterPro" id="IPR029903">
    <property type="entry name" value="RmlD-like-bd"/>
</dbReference>
<evidence type="ECO:0000259" key="1">
    <source>
        <dbReference type="Pfam" id="PF04321"/>
    </source>
</evidence>
<dbReference type="Pfam" id="PF04321">
    <property type="entry name" value="RmlD_sub_bind"/>
    <property type="match status" value="1"/>
</dbReference>
<dbReference type="PANTHER" id="PTHR43242">
    <property type="entry name" value="NAD(P)-BINDING ROSSMANN-FOLD SUPERFAMILY PROTEIN"/>
    <property type="match status" value="1"/>
</dbReference>
<keyword evidence="3" id="KW-1185">Reference proteome</keyword>
<name>A0A919NG22_9ACTN</name>
<protein>
    <submittedName>
        <fullName evidence="2">dTDP-4-dehydrorhamnose reductase</fullName>
    </submittedName>
</protein>
<comment type="caution">
    <text evidence="2">The sequence shown here is derived from an EMBL/GenBank/DDBJ whole genome shotgun (WGS) entry which is preliminary data.</text>
</comment>
<proteinExistence type="predicted"/>
<dbReference type="AlphaFoldDB" id="A0A919NG22"/>
<evidence type="ECO:0000313" key="3">
    <source>
        <dbReference type="Proteomes" id="UP000623608"/>
    </source>
</evidence>
<dbReference type="SUPFAM" id="SSF51735">
    <property type="entry name" value="NAD(P)-binding Rossmann-fold domains"/>
    <property type="match status" value="1"/>
</dbReference>
<accession>A0A919NG22</accession>
<dbReference type="Gene3D" id="3.40.50.720">
    <property type="entry name" value="NAD(P)-binding Rossmann-like Domain"/>
    <property type="match status" value="1"/>
</dbReference>
<sequence length="264" mass="27261">MVRRAAACGHEVVGTATTAVSGHRVLDVRSREAVLALLSEVRAEAVLNLASRMDDWVVTADGAAHVAVGARGSRLVHVSSDVVHGGRSRPYTDIDPPDPKGRYGSAKAAAETAVAAVDPGAAIVRTSLIIGSDDSQHLRLVRDLIAGRRAGFLFEDEIRCPVHVDDLAAALVELAEGDYAGVLNVAGPEAISRADLGRLVARQDGVDPASVPTGLTADANLGPRASDVKLDSSRAYGMLAVRFRSASEAVRAGGLGFGGFRAGG</sequence>
<dbReference type="InterPro" id="IPR036291">
    <property type="entry name" value="NAD(P)-bd_dom_sf"/>
</dbReference>
<organism evidence="2 3">
    <name type="scientific">Paractinoplanes tereljensis</name>
    <dbReference type="NCBI Taxonomy" id="571912"/>
    <lineage>
        <taxon>Bacteria</taxon>
        <taxon>Bacillati</taxon>
        <taxon>Actinomycetota</taxon>
        <taxon>Actinomycetes</taxon>
        <taxon>Micromonosporales</taxon>
        <taxon>Micromonosporaceae</taxon>
        <taxon>Paractinoplanes</taxon>
    </lineage>
</organism>
<gene>
    <name evidence="2" type="ORF">Ate02nite_01890</name>
</gene>